<dbReference type="SMART" id="SM00867">
    <property type="entry name" value="YceI"/>
    <property type="match status" value="1"/>
</dbReference>
<evidence type="ECO:0000259" key="1">
    <source>
        <dbReference type="SMART" id="SM00867"/>
    </source>
</evidence>
<dbReference type="SUPFAM" id="SSF101874">
    <property type="entry name" value="YceI-like"/>
    <property type="match status" value="1"/>
</dbReference>
<dbReference type="EMBL" id="CP022132">
    <property type="protein sequence ID" value="ASG67816.1"/>
    <property type="molecule type" value="Genomic_DNA"/>
</dbReference>
<dbReference type="PANTHER" id="PTHR34406">
    <property type="entry name" value="PROTEIN YCEI"/>
    <property type="match status" value="1"/>
</dbReference>
<dbReference type="Gene3D" id="2.40.128.110">
    <property type="entry name" value="Lipid/polyisoprenoid-binding, YceI-like"/>
    <property type="match status" value="1"/>
</dbReference>
<keyword evidence="3" id="KW-1185">Reference proteome</keyword>
<sequence length="126" mass="14150">MVHFVFSTVSGKFSYITGQVEFDPNDIKNNSVKLTIPIKHLSTEISELDQNLLSKNFFDVKKYPMATFVSTDIININKNKKVFDLKGNLTLHGIKKPVVLHVKFNGSGLNYEKKQTIGFSATAVLD</sequence>
<dbReference type="PANTHER" id="PTHR34406:SF1">
    <property type="entry name" value="PROTEIN YCEI"/>
    <property type="match status" value="1"/>
</dbReference>
<dbReference type="InterPro" id="IPR036761">
    <property type="entry name" value="TTHA0802/YceI-like_sf"/>
</dbReference>
<dbReference type="Pfam" id="PF04264">
    <property type="entry name" value="YceI"/>
    <property type="match status" value="1"/>
</dbReference>
<evidence type="ECO:0000313" key="2">
    <source>
        <dbReference type="EMBL" id="ASG67816.1"/>
    </source>
</evidence>
<dbReference type="Proteomes" id="UP000249910">
    <property type="component" value="Chromosome"/>
</dbReference>
<dbReference type="InterPro" id="IPR007372">
    <property type="entry name" value="Lipid/polyisoprenoid-bd_YceI"/>
</dbReference>
<organism evidence="2 3">
    <name type="scientific">Francisella halioticida</name>
    <dbReference type="NCBI Taxonomy" id="549298"/>
    <lineage>
        <taxon>Bacteria</taxon>
        <taxon>Pseudomonadati</taxon>
        <taxon>Pseudomonadota</taxon>
        <taxon>Gammaproteobacteria</taxon>
        <taxon>Thiotrichales</taxon>
        <taxon>Francisellaceae</taxon>
        <taxon>Francisella</taxon>
    </lineage>
</organism>
<accession>A0ABM6LYT6</accession>
<evidence type="ECO:0000313" key="3">
    <source>
        <dbReference type="Proteomes" id="UP000249910"/>
    </source>
</evidence>
<reference evidence="2 3" key="1">
    <citation type="submission" date="2017-06" db="EMBL/GenBank/DDBJ databases">
        <title>Complete genome of Francisella halioticida.</title>
        <authorList>
            <person name="Sjodin A."/>
        </authorList>
    </citation>
    <scope>NUCLEOTIDE SEQUENCE [LARGE SCALE GENOMIC DNA]</scope>
    <source>
        <strain evidence="2 3">DSM 23729</strain>
    </source>
</reference>
<proteinExistence type="predicted"/>
<protein>
    <recommendedName>
        <fullName evidence="1">Lipid/polyisoprenoid-binding YceI-like domain-containing protein</fullName>
    </recommendedName>
</protein>
<name>A0ABM6LYT6_9GAMM</name>
<feature type="domain" description="Lipid/polyisoprenoid-binding YceI-like" evidence="1">
    <location>
        <begin position="1"/>
        <end position="124"/>
    </location>
</feature>
<gene>
    <name evidence="2" type="ORF">CDV26_04910</name>
</gene>